<protein>
    <submittedName>
        <fullName evidence="1">Uncharacterized protein</fullName>
    </submittedName>
</protein>
<evidence type="ECO:0000313" key="2">
    <source>
        <dbReference type="Proteomes" id="UP000321926"/>
    </source>
</evidence>
<accession>A0A5C8K7T1</accession>
<organism evidence="1 2">
    <name type="scientific">Pontibacter qinzhouensis</name>
    <dbReference type="NCBI Taxonomy" id="2603253"/>
    <lineage>
        <taxon>Bacteria</taxon>
        <taxon>Pseudomonadati</taxon>
        <taxon>Bacteroidota</taxon>
        <taxon>Cytophagia</taxon>
        <taxon>Cytophagales</taxon>
        <taxon>Hymenobacteraceae</taxon>
        <taxon>Pontibacter</taxon>
    </lineage>
</organism>
<reference evidence="1 2" key="1">
    <citation type="submission" date="2019-08" db="EMBL/GenBank/DDBJ databases">
        <authorList>
            <person name="Shi S."/>
        </authorList>
    </citation>
    <scope>NUCLEOTIDE SEQUENCE [LARGE SCALE GENOMIC DNA]</scope>
    <source>
        <strain evidence="1 2">GY10130</strain>
    </source>
</reference>
<proteinExistence type="predicted"/>
<dbReference type="RefSeq" id="WP_147921925.1">
    <property type="nucleotide sequence ID" value="NZ_VRTY01000039.1"/>
</dbReference>
<dbReference type="EMBL" id="VRTY01000039">
    <property type="protein sequence ID" value="TXK45838.1"/>
    <property type="molecule type" value="Genomic_DNA"/>
</dbReference>
<name>A0A5C8K7T1_9BACT</name>
<dbReference type="Proteomes" id="UP000321926">
    <property type="component" value="Unassembled WGS sequence"/>
</dbReference>
<dbReference type="AlphaFoldDB" id="A0A5C8K7T1"/>
<keyword evidence="2" id="KW-1185">Reference proteome</keyword>
<sequence length="131" mass="14894">MKYYLLLFACLTLLLFVIPKSSGMRSSAQQPELKQGCKYGKRLGKKVCAKKCLKHQTHSKQQNNDTGIASDCSQQVYAVVNEQHSEPFISFTANRDFILPHIRKYLSPVLEYDPEPPRLSLNTICTMEARA</sequence>
<evidence type="ECO:0000313" key="1">
    <source>
        <dbReference type="EMBL" id="TXK45838.1"/>
    </source>
</evidence>
<dbReference type="OrthoDB" id="853612at2"/>
<gene>
    <name evidence="1" type="ORF">FVR03_11640</name>
</gene>
<comment type="caution">
    <text evidence="1">The sequence shown here is derived from an EMBL/GenBank/DDBJ whole genome shotgun (WGS) entry which is preliminary data.</text>
</comment>